<dbReference type="InterPro" id="IPR045584">
    <property type="entry name" value="Pilin-like"/>
</dbReference>
<sequence>MGHPPNNRGFTLLELIVVMALIALTASFTVPRLADLLYADQLKVNVRKLVGLIHQASTLAQRDQKPHLLKYFENEHRFVVVPEAKAETTLAGDDTTEAALLLAESVRVGEFWFWYGGARSGEDRVIRFSKEGYVEPTILYLRKENGQEMSVVLSPFLGKVRVIDGHVVPETDTFSR</sequence>
<feature type="transmembrane region" description="Helical" evidence="1">
    <location>
        <begin position="12"/>
        <end position="34"/>
    </location>
</feature>
<protein>
    <recommendedName>
        <fullName evidence="4">Prepilin-type N-terminal cleavage/methylation domain-containing protein</fullName>
    </recommendedName>
</protein>
<keyword evidence="1" id="KW-0812">Transmembrane</keyword>
<evidence type="ECO:0000256" key="1">
    <source>
        <dbReference type="SAM" id="Phobius"/>
    </source>
</evidence>
<dbReference type="Pfam" id="PF07963">
    <property type="entry name" value="N_methyl"/>
    <property type="match status" value="1"/>
</dbReference>
<dbReference type="NCBIfam" id="TIGR02532">
    <property type="entry name" value="IV_pilin_GFxxxE"/>
    <property type="match status" value="1"/>
</dbReference>
<name>A0A7U3YK27_DESPD</name>
<gene>
    <name evidence="2" type="ordered locus">Despr_0657</name>
</gene>
<evidence type="ECO:0000313" key="3">
    <source>
        <dbReference type="Proteomes" id="UP000006365"/>
    </source>
</evidence>
<dbReference type="InterPro" id="IPR012902">
    <property type="entry name" value="N_methyl_site"/>
</dbReference>
<proteinExistence type="predicted"/>
<keyword evidence="1" id="KW-1133">Transmembrane helix</keyword>
<organism evidence="2 3">
    <name type="scientific">Desulfobulbus propionicus (strain ATCC 33891 / DSM 2032 / VKM B-1956 / 1pr3)</name>
    <dbReference type="NCBI Taxonomy" id="577650"/>
    <lineage>
        <taxon>Bacteria</taxon>
        <taxon>Pseudomonadati</taxon>
        <taxon>Thermodesulfobacteriota</taxon>
        <taxon>Desulfobulbia</taxon>
        <taxon>Desulfobulbales</taxon>
        <taxon>Desulfobulbaceae</taxon>
        <taxon>Desulfobulbus</taxon>
    </lineage>
</organism>
<accession>A0A7U3YK27</accession>
<reference evidence="2 3" key="1">
    <citation type="journal article" date="2011" name="Stand. Genomic Sci.">
        <title>Complete genome sequence of Desulfobulbus propionicus type strain (1pr3).</title>
        <authorList>
            <person name="Pagani I."/>
            <person name="Lapidus A."/>
            <person name="Nolan M."/>
            <person name="Lucas S."/>
            <person name="Hammon N."/>
            <person name="Deshpande S."/>
            <person name="Cheng J.F."/>
            <person name="Chertkov O."/>
            <person name="Davenport K."/>
            <person name="Tapia R."/>
            <person name="Han C."/>
            <person name="Goodwin L."/>
            <person name="Pitluck S."/>
            <person name="Liolios K."/>
            <person name="Mavromatis K."/>
            <person name="Ivanova N."/>
            <person name="Mikhailova N."/>
            <person name="Pati A."/>
            <person name="Chen A."/>
            <person name="Palaniappan K."/>
            <person name="Land M."/>
            <person name="Hauser L."/>
            <person name="Chang Y.J."/>
            <person name="Jeffries C.D."/>
            <person name="Detter J.C."/>
            <person name="Brambilla E."/>
            <person name="Kannan K.P."/>
            <person name="Djao O.D."/>
            <person name="Rohde M."/>
            <person name="Pukall R."/>
            <person name="Spring S."/>
            <person name="Goker M."/>
            <person name="Sikorski J."/>
            <person name="Woyke T."/>
            <person name="Bristow J."/>
            <person name="Eisen J.A."/>
            <person name="Markowitz V."/>
            <person name="Hugenholtz P."/>
            <person name="Kyrpides N.C."/>
            <person name="Klenk H.P."/>
        </authorList>
    </citation>
    <scope>NUCLEOTIDE SEQUENCE [LARGE SCALE GENOMIC DNA]</scope>
    <source>
        <strain evidence="3">ATCC 33891 / DSM 2032 / 1pr3</strain>
    </source>
</reference>
<dbReference type="PROSITE" id="PS00409">
    <property type="entry name" value="PROKAR_NTER_METHYL"/>
    <property type="match status" value="1"/>
</dbReference>
<dbReference type="EMBL" id="CP002364">
    <property type="protein sequence ID" value="ADW16833.1"/>
    <property type="molecule type" value="Genomic_DNA"/>
</dbReference>
<dbReference type="RefSeq" id="WP_015723378.1">
    <property type="nucleotide sequence ID" value="NC_014972.1"/>
</dbReference>
<evidence type="ECO:0000313" key="2">
    <source>
        <dbReference type="EMBL" id="ADW16833.1"/>
    </source>
</evidence>
<dbReference type="SUPFAM" id="SSF54523">
    <property type="entry name" value="Pili subunits"/>
    <property type="match status" value="1"/>
</dbReference>
<keyword evidence="1" id="KW-0472">Membrane</keyword>
<evidence type="ECO:0008006" key="4">
    <source>
        <dbReference type="Google" id="ProtNLM"/>
    </source>
</evidence>
<dbReference type="AlphaFoldDB" id="A0A7U3YK27"/>
<dbReference type="Proteomes" id="UP000006365">
    <property type="component" value="Chromosome"/>
</dbReference>
<dbReference type="KEGG" id="dpr:Despr_0657"/>
<keyword evidence="3" id="KW-1185">Reference proteome</keyword>